<keyword evidence="2" id="KW-0561">Oxygen transport</keyword>
<organism evidence="6 7">
    <name type="scientific">Tepidimonas charontis</name>
    <dbReference type="NCBI Taxonomy" id="2267262"/>
    <lineage>
        <taxon>Bacteria</taxon>
        <taxon>Pseudomonadati</taxon>
        <taxon>Pseudomonadota</taxon>
        <taxon>Betaproteobacteria</taxon>
        <taxon>Burkholderiales</taxon>
        <taxon>Tepidimonas</taxon>
    </lineage>
</organism>
<dbReference type="InterPro" id="IPR012312">
    <property type="entry name" value="Hemerythrin-like"/>
</dbReference>
<dbReference type="EMBL" id="VJON01000056">
    <property type="protein sequence ID" value="TSE30305.1"/>
    <property type="molecule type" value="Genomic_DNA"/>
</dbReference>
<dbReference type="RefSeq" id="WP_144329315.1">
    <property type="nucleotide sequence ID" value="NZ_VJON01000056.1"/>
</dbReference>
<dbReference type="NCBIfam" id="TIGR02481">
    <property type="entry name" value="hemeryth_dom"/>
    <property type="match status" value="1"/>
</dbReference>
<name>A0A554X3C5_9BURK</name>
<dbReference type="InterPro" id="IPR016131">
    <property type="entry name" value="Haemerythrin_Fe_BS"/>
</dbReference>
<keyword evidence="3" id="KW-0479">Metal-binding</keyword>
<sequence>MSTAATETFPDIPLLHWTEALATGDARMDETHEEFVAQLAALRALPHEQQLEPYRALVAHTVAHFEREERWMVAVGFAPENCHAAHHRQILDTMRAVEEHYLQGDHEIIDRMAAALAEWFPMHAQTMDAGLAQHMRAVGFDSRTETLADPSRVRPATMSGCGSVHCS</sequence>
<dbReference type="Proteomes" id="UP000318294">
    <property type="component" value="Unassembled WGS sequence"/>
</dbReference>
<dbReference type="GO" id="GO:0046872">
    <property type="term" value="F:metal ion binding"/>
    <property type="evidence" value="ECO:0007669"/>
    <property type="project" value="UniProtKB-KW"/>
</dbReference>
<accession>A0A554X3C5</accession>
<dbReference type="InterPro" id="IPR050669">
    <property type="entry name" value="Hemerythrin"/>
</dbReference>
<evidence type="ECO:0000256" key="3">
    <source>
        <dbReference type="ARBA" id="ARBA00022723"/>
    </source>
</evidence>
<evidence type="ECO:0000259" key="5">
    <source>
        <dbReference type="Pfam" id="PF01814"/>
    </source>
</evidence>
<keyword evidence="2" id="KW-0813">Transport</keyword>
<dbReference type="InterPro" id="IPR035938">
    <property type="entry name" value="Hemerythrin-like_sf"/>
</dbReference>
<gene>
    <name evidence="6" type="ORF">Tchar_02464</name>
</gene>
<dbReference type="CDD" id="cd12107">
    <property type="entry name" value="Hemerythrin"/>
    <property type="match status" value="1"/>
</dbReference>
<dbReference type="PANTHER" id="PTHR37164:SF1">
    <property type="entry name" value="BACTERIOHEMERYTHRIN"/>
    <property type="match status" value="1"/>
</dbReference>
<reference evidence="6 7" key="1">
    <citation type="submission" date="2019-07" db="EMBL/GenBank/DDBJ databases">
        <title>Tepidimonas charontis SPSP-6 draft genome.</title>
        <authorList>
            <person name="Da Costa M.S."/>
            <person name="Froufe H.J.C."/>
            <person name="Egas C."/>
            <person name="Albuquerque L."/>
        </authorList>
    </citation>
    <scope>NUCLEOTIDE SEQUENCE [LARGE SCALE GENOMIC DNA]</scope>
    <source>
        <strain evidence="6 7">SPSP-6</strain>
    </source>
</reference>
<comment type="caution">
    <text evidence="6">The sequence shown here is derived from an EMBL/GenBank/DDBJ whole genome shotgun (WGS) entry which is preliminary data.</text>
</comment>
<dbReference type="Gene3D" id="1.20.120.50">
    <property type="entry name" value="Hemerythrin-like"/>
    <property type="match status" value="1"/>
</dbReference>
<dbReference type="PANTHER" id="PTHR37164">
    <property type="entry name" value="BACTERIOHEMERYTHRIN"/>
    <property type="match status" value="1"/>
</dbReference>
<evidence type="ECO:0000313" key="7">
    <source>
        <dbReference type="Proteomes" id="UP000318294"/>
    </source>
</evidence>
<dbReference type="AlphaFoldDB" id="A0A554X3C5"/>
<dbReference type="GO" id="GO:0005344">
    <property type="term" value="F:oxygen carrier activity"/>
    <property type="evidence" value="ECO:0007669"/>
    <property type="project" value="UniProtKB-KW"/>
</dbReference>
<evidence type="ECO:0000256" key="1">
    <source>
        <dbReference type="ARBA" id="ARBA00010587"/>
    </source>
</evidence>
<keyword evidence="4" id="KW-0408">Iron</keyword>
<comment type="similarity">
    <text evidence="1">Belongs to the hemerythrin family.</text>
</comment>
<evidence type="ECO:0000256" key="2">
    <source>
        <dbReference type="ARBA" id="ARBA00022621"/>
    </source>
</evidence>
<dbReference type="SUPFAM" id="SSF47188">
    <property type="entry name" value="Hemerythrin-like"/>
    <property type="match status" value="1"/>
</dbReference>
<evidence type="ECO:0000256" key="4">
    <source>
        <dbReference type="ARBA" id="ARBA00023004"/>
    </source>
</evidence>
<protein>
    <submittedName>
        <fullName evidence="6">Bacteriohemerythrin</fullName>
    </submittedName>
</protein>
<keyword evidence="7" id="KW-1185">Reference proteome</keyword>
<proteinExistence type="inferred from homology"/>
<feature type="domain" description="Hemerythrin-like" evidence="5">
    <location>
        <begin position="24"/>
        <end position="131"/>
    </location>
</feature>
<dbReference type="PROSITE" id="PS00550">
    <property type="entry name" value="HEMERYTHRINS"/>
    <property type="match status" value="1"/>
</dbReference>
<dbReference type="InterPro" id="IPR012827">
    <property type="entry name" value="Hemerythrin_metal-bd"/>
</dbReference>
<evidence type="ECO:0000313" key="6">
    <source>
        <dbReference type="EMBL" id="TSE30305.1"/>
    </source>
</evidence>
<dbReference type="Pfam" id="PF01814">
    <property type="entry name" value="Hemerythrin"/>
    <property type="match status" value="1"/>
</dbReference>
<dbReference type="OrthoDB" id="5296936at2"/>